<proteinExistence type="predicted"/>
<dbReference type="GO" id="GO:0016491">
    <property type="term" value="F:oxidoreductase activity"/>
    <property type="evidence" value="ECO:0007669"/>
    <property type="project" value="InterPro"/>
</dbReference>
<evidence type="ECO:0000259" key="1">
    <source>
        <dbReference type="Pfam" id="PF01593"/>
    </source>
</evidence>
<dbReference type="Proteomes" id="UP000092578">
    <property type="component" value="Unassembled WGS sequence"/>
</dbReference>
<dbReference type="InterPro" id="IPR036188">
    <property type="entry name" value="FAD/NAD-bd_sf"/>
</dbReference>
<name>A0A1B9B6Z1_9BACI</name>
<feature type="domain" description="Amine oxidase" evidence="1">
    <location>
        <begin position="9"/>
        <end position="125"/>
    </location>
</feature>
<dbReference type="Pfam" id="PF01593">
    <property type="entry name" value="Amino_oxidase"/>
    <property type="match status" value="1"/>
</dbReference>
<comment type="caution">
    <text evidence="2">The sequence shown here is derived from an EMBL/GenBank/DDBJ whole genome shotgun (WGS) entry which is preliminary data.</text>
</comment>
<accession>A0A1B9B6Z1</accession>
<organism evidence="2 3">
    <name type="scientific">Pseudobacillus wudalianchiensis</name>
    <dbReference type="NCBI Taxonomy" id="1743143"/>
    <lineage>
        <taxon>Bacteria</taxon>
        <taxon>Bacillati</taxon>
        <taxon>Bacillota</taxon>
        <taxon>Bacilli</taxon>
        <taxon>Bacillales</taxon>
        <taxon>Bacillaceae</taxon>
        <taxon>Pseudobacillus</taxon>
    </lineage>
</organism>
<evidence type="ECO:0000313" key="3">
    <source>
        <dbReference type="Proteomes" id="UP000092578"/>
    </source>
</evidence>
<dbReference type="EMBL" id="MAYT01000005">
    <property type="protein sequence ID" value="OCA91833.1"/>
    <property type="molecule type" value="Genomic_DNA"/>
</dbReference>
<dbReference type="AlphaFoldDB" id="A0A1B9B6Z1"/>
<sequence length="133" mass="14626">MQEIHDASPETGSGALFGFLGTPAKVRQELSEEETLKLVIDQLERLFGPEAQNVRAILYKDWAKDSETAVENGLEPHRDFPSYGPPTEAGIWEKKVIFAGTETNSQFGGHLEGALQSAETAVFEILNLNNQPL</sequence>
<reference evidence="3" key="1">
    <citation type="submission" date="2016-05" db="EMBL/GenBank/DDBJ databases">
        <authorList>
            <person name="Liu B."/>
            <person name="Wang J."/>
            <person name="Zhu Y."/>
            <person name="Liu G."/>
            <person name="Chen Q."/>
            <person name="Chen Z."/>
            <person name="Lan J."/>
            <person name="Che J."/>
            <person name="Ge C."/>
            <person name="Shi H."/>
            <person name="Pan Z."/>
            <person name="Liu X."/>
        </authorList>
    </citation>
    <scope>NUCLEOTIDE SEQUENCE [LARGE SCALE GENOMIC DNA]</scope>
    <source>
        <strain evidence="3">FJAT-27215</strain>
    </source>
</reference>
<gene>
    <name evidence="2" type="ORF">A8F95_19920</name>
</gene>
<protein>
    <recommendedName>
        <fullName evidence="1">Amine oxidase domain-containing protein</fullName>
    </recommendedName>
</protein>
<keyword evidence="3" id="KW-1185">Reference proteome</keyword>
<dbReference type="SUPFAM" id="SSF54373">
    <property type="entry name" value="FAD-linked reductases, C-terminal domain"/>
    <property type="match status" value="1"/>
</dbReference>
<evidence type="ECO:0000313" key="2">
    <source>
        <dbReference type="EMBL" id="OCA91833.1"/>
    </source>
</evidence>
<dbReference type="Gene3D" id="3.50.50.60">
    <property type="entry name" value="FAD/NAD(P)-binding domain"/>
    <property type="match status" value="1"/>
</dbReference>
<dbReference type="InterPro" id="IPR002937">
    <property type="entry name" value="Amino_oxidase"/>
</dbReference>